<reference evidence="2" key="1">
    <citation type="submission" date="2018-10" db="EMBL/GenBank/DDBJ databases">
        <title>Hidden diversity of soil giant viruses.</title>
        <authorList>
            <person name="Schulz F."/>
            <person name="Alteio L."/>
            <person name="Goudeau D."/>
            <person name="Ryan E.M."/>
            <person name="Malmstrom R.R."/>
            <person name="Blanchard J."/>
            <person name="Woyke T."/>
        </authorList>
    </citation>
    <scope>NUCLEOTIDE SEQUENCE</scope>
    <source>
        <strain evidence="2">DSV1</strain>
    </source>
</reference>
<evidence type="ECO:0000313" key="2">
    <source>
        <dbReference type="EMBL" id="AYV77548.1"/>
    </source>
</evidence>
<feature type="transmembrane region" description="Helical" evidence="1">
    <location>
        <begin position="29"/>
        <end position="49"/>
    </location>
</feature>
<organism evidence="2">
    <name type="scientific">Dasosvirus sp</name>
    <dbReference type="NCBI Taxonomy" id="2487764"/>
    <lineage>
        <taxon>Viruses</taxon>
        <taxon>Varidnaviria</taxon>
        <taxon>Bamfordvirae</taxon>
        <taxon>Nucleocytoviricota</taxon>
        <taxon>Megaviricetes</taxon>
        <taxon>Imitervirales</taxon>
        <taxon>Mimiviridae</taxon>
        <taxon>Klosneuvirinae</taxon>
    </lineage>
</organism>
<accession>A0A3G4ZRM2</accession>
<keyword evidence="1" id="KW-1133">Transmembrane helix</keyword>
<keyword evidence="1" id="KW-0812">Transmembrane</keyword>
<sequence>MLLWLFIFGIILIVLSVVTFYYKDSNKGLLALAIILLVIGICLLMYGAIGESDDDYDYDY</sequence>
<protein>
    <submittedName>
        <fullName evidence="2">Uncharacterized protein</fullName>
    </submittedName>
</protein>
<dbReference type="EMBL" id="MK072047">
    <property type="protein sequence ID" value="AYV77548.1"/>
    <property type="molecule type" value="Genomic_DNA"/>
</dbReference>
<feature type="transmembrane region" description="Helical" evidence="1">
    <location>
        <begin position="6"/>
        <end position="22"/>
    </location>
</feature>
<gene>
    <name evidence="2" type="ORF">Dasosvirus6_10</name>
</gene>
<name>A0A3G4ZRM2_9VIRU</name>
<proteinExistence type="predicted"/>
<keyword evidence="1" id="KW-0472">Membrane</keyword>
<evidence type="ECO:0000256" key="1">
    <source>
        <dbReference type="SAM" id="Phobius"/>
    </source>
</evidence>